<comment type="caution">
    <text evidence="2">The sequence shown here is derived from an EMBL/GenBank/DDBJ whole genome shotgun (WGS) entry which is preliminary data.</text>
</comment>
<sequence>MASTLTVLTWNMCGVERWNGCAGTGSAAEKAAELVRTVRTQRADAVLLQEACERTAGRLREERNGESTRWQVAFEPYRTPTGAAVRCTRGSGRAGIALAVRGRLEDVRYVAAPQPHDDIRRGVLCAARAGDGVELCTAHLTPHFAATPGPDPRPAQLAALAAAADASPAAVFGGDLNTLPPKAEGGVMPSGVWPSTLYDRYRECGQHGRRGGPATPTHAGGFKIDYLFTDLRRQGCRTLGTAFSDHAMLLMRVEPHHV</sequence>
<reference evidence="3" key="1">
    <citation type="journal article" date="2019" name="Int. J. Syst. Evol. Microbiol.">
        <title>The Global Catalogue of Microorganisms (GCM) 10K type strain sequencing project: providing services to taxonomists for standard genome sequencing and annotation.</title>
        <authorList>
            <consortium name="The Broad Institute Genomics Platform"/>
            <consortium name="The Broad Institute Genome Sequencing Center for Infectious Disease"/>
            <person name="Wu L."/>
            <person name="Ma J."/>
        </authorList>
    </citation>
    <scope>NUCLEOTIDE SEQUENCE [LARGE SCALE GENOMIC DNA]</scope>
    <source>
        <strain evidence="3">CGMCC 1.13681</strain>
    </source>
</reference>
<dbReference type="Gene3D" id="3.60.10.10">
    <property type="entry name" value="Endonuclease/exonuclease/phosphatase"/>
    <property type="match status" value="1"/>
</dbReference>
<keyword evidence="3" id="KW-1185">Reference proteome</keyword>
<dbReference type="Pfam" id="PF03372">
    <property type="entry name" value="Exo_endo_phos"/>
    <property type="match status" value="1"/>
</dbReference>
<name>A0ABW2GF67_9ACTN</name>
<dbReference type="InterPro" id="IPR005135">
    <property type="entry name" value="Endo/exonuclease/phosphatase"/>
</dbReference>
<dbReference type="Proteomes" id="UP001596413">
    <property type="component" value="Unassembled WGS sequence"/>
</dbReference>
<evidence type="ECO:0000313" key="2">
    <source>
        <dbReference type="EMBL" id="MFC7218386.1"/>
    </source>
</evidence>
<organism evidence="2 3">
    <name type="scientific">Streptomyces polyrhachis</name>
    <dbReference type="NCBI Taxonomy" id="1282885"/>
    <lineage>
        <taxon>Bacteria</taxon>
        <taxon>Bacillati</taxon>
        <taxon>Actinomycetota</taxon>
        <taxon>Actinomycetes</taxon>
        <taxon>Kitasatosporales</taxon>
        <taxon>Streptomycetaceae</taxon>
        <taxon>Streptomyces</taxon>
    </lineage>
</organism>
<keyword evidence="2" id="KW-0255">Endonuclease</keyword>
<proteinExistence type="predicted"/>
<dbReference type="EMBL" id="JBHSZO010000011">
    <property type="protein sequence ID" value="MFC7218386.1"/>
    <property type="molecule type" value="Genomic_DNA"/>
</dbReference>
<dbReference type="InterPro" id="IPR036691">
    <property type="entry name" value="Endo/exonu/phosph_ase_sf"/>
</dbReference>
<protein>
    <submittedName>
        <fullName evidence="2">Endonuclease/exonuclease/phosphatase family protein</fullName>
    </submittedName>
</protein>
<keyword evidence="2" id="KW-0378">Hydrolase</keyword>
<dbReference type="SUPFAM" id="SSF56219">
    <property type="entry name" value="DNase I-like"/>
    <property type="match status" value="1"/>
</dbReference>
<dbReference type="GO" id="GO:0004519">
    <property type="term" value="F:endonuclease activity"/>
    <property type="evidence" value="ECO:0007669"/>
    <property type="project" value="UniProtKB-KW"/>
</dbReference>
<evidence type="ECO:0000259" key="1">
    <source>
        <dbReference type="Pfam" id="PF03372"/>
    </source>
</evidence>
<feature type="domain" description="Endonuclease/exonuclease/phosphatase" evidence="1">
    <location>
        <begin position="8"/>
        <end position="246"/>
    </location>
</feature>
<keyword evidence="2" id="KW-0540">Nuclease</keyword>
<evidence type="ECO:0000313" key="3">
    <source>
        <dbReference type="Proteomes" id="UP001596413"/>
    </source>
</evidence>
<accession>A0ABW2GF67</accession>
<gene>
    <name evidence="2" type="ORF">ACFQLX_09420</name>
</gene>
<dbReference type="RefSeq" id="WP_386413737.1">
    <property type="nucleotide sequence ID" value="NZ_JBHSZO010000011.1"/>
</dbReference>